<gene>
    <name evidence="15" type="ORF">QE369_001682</name>
</gene>
<feature type="transmembrane region" description="Helical" evidence="13">
    <location>
        <begin position="109"/>
        <end position="132"/>
    </location>
</feature>
<evidence type="ECO:0000313" key="16">
    <source>
        <dbReference type="Proteomes" id="UP001255601"/>
    </source>
</evidence>
<keyword evidence="6 13" id="KW-0812">Transmembrane</keyword>
<evidence type="ECO:0000256" key="8">
    <source>
        <dbReference type="ARBA" id="ARBA00022982"/>
    </source>
</evidence>
<protein>
    <submittedName>
        <fullName evidence="15">Cytochrome b561</fullName>
    </submittedName>
</protein>
<evidence type="ECO:0000256" key="5">
    <source>
        <dbReference type="ARBA" id="ARBA00022617"/>
    </source>
</evidence>
<dbReference type="PANTHER" id="PTHR30529">
    <property type="entry name" value="CYTOCHROME B561"/>
    <property type="match status" value="1"/>
</dbReference>
<dbReference type="AlphaFoldDB" id="A0AAJ2B985"/>
<evidence type="ECO:0000256" key="10">
    <source>
        <dbReference type="ARBA" id="ARBA00023004"/>
    </source>
</evidence>
<dbReference type="InterPro" id="IPR052168">
    <property type="entry name" value="Cytochrome_b561_oxidase"/>
</dbReference>
<evidence type="ECO:0000259" key="14">
    <source>
        <dbReference type="Pfam" id="PF01292"/>
    </source>
</evidence>
<dbReference type="Pfam" id="PF01292">
    <property type="entry name" value="Ni_hydr_CYTB"/>
    <property type="match status" value="1"/>
</dbReference>
<reference evidence="15" key="1">
    <citation type="submission" date="2023-08" db="EMBL/GenBank/DDBJ databases">
        <title>Functional and genomic diversity of the sorghum phyllosphere microbiome.</title>
        <authorList>
            <person name="Shade A."/>
        </authorList>
    </citation>
    <scope>NUCLEOTIDE SEQUENCE</scope>
    <source>
        <strain evidence="15">SORGH_AS_0974</strain>
    </source>
</reference>
<organism evidence="15 16">
    <name type="scientific">Agrobacterium larrymoorei</name>
    <dbReference type="NCBI Taxonomy" id="160699"/>
    <lineage>
        <taxon>Bacteria</taxon>
        <taxon>Pseudomonadati</taxon>
        <taxon>Pseudomonadota</taxon>
        <taxon>Alphaproteobacteria</taxon>
        <taxon>Hyphomicrobiales</taxon>
        <taxon>Rhizobiaceae</taxon>
        <taxon>Rhizobium/Agrobacterium group</taxon>
        <taxon>Agrobacterium</taxon>
    </lineage>
</organism>
<dbReference type="PANTHER" id="PTHR30529:SF1">
    <property type="entry name" value="CYTOCHROME B561 HOMOLOG 2"/>
    <property type="match status" value="1"/>
</dbReference>
<dbReference type="Proteomes" id="UP001255601">
    <property type="component" value="Unassembled WGS sequence"/>
</dbReference>
<evidence type="ECO:0000256" key="2">
    <source>
        <dbReference type="ARBA" id="ARBA00004651"/>
    </source>
</evidence>
<dbReference type="GO" id="GO:0020037">
    <property type="term" value="F:heme binding"/>
    <property type="evidence" value="ECO:0007669"/>
    <property type="project" value="TreeGrafter"/>
</dbReference>
<evidence type="ECO:0000256" key="1">
    <source>
        <dbReference type="ARBA" id="ARBA00001970"/>
    </source>
</evidence>
<feature type="transmembrane region" description="Helical" evidence="13">
    <location>
        <begin position="69"/>
        <end position="88"/>
    </location>
</feature>
<evidence type="ECO:0000256" key="6">
    <source>
        <dbReference type="ARBA" id="ARBA00022692"/>
    </source>
</evidence>
<evidence type="ECO:0000256" key="13">
    <source>
        <dbReference type="SAM" id="Phobius"/>
    </source>
</evidence>
<comment type="subcellular location">
    <subcellularLocation>
        <location evidence="2">Cell membrane</location>
        <topology evidence="2">Multi-pass membrane protein</topology>
    </subcellularLocation>
</comment>
<keyword evidence="7" id="KW-0479">Metal-binding</keyword>
<dbReference type="SUPFAM" id="SSF81342">
    <property type="entry name" value="Transmembrane di-heme cytochromes"/>
    <property type="match status" value="1"/>
</dbReference>
<keyword evidence="4" id="KW-1003">Cell membrane</keyword>
<dbReference type="GO" id="GO:0009055">
    <property type="term" value="F:electron transfer activity"/>
    <property type="evidence" value="ECO:0007669"/>
    <property type="project" value="InterPro"/>
</dbReference>
<evidence type="ECO:0000256" key="4">
    <source>
        <dbReference type="ARBA" id="ARBA00022475"/>
    </source>
</evidence>
<dbReference type="InterPro" id="IPR016174">
    <property type="entry name" value="Di-haem_cyt_TM"/>
</dbReference>
<name>A0AAJ2B985_9HYPH</name>
<proteinExistence type="inferred from homology"/>
<feature type="transmembrane region" description="Helical" evidence="13">
    <location>
        <begin position="41"/>
        <end position="63"/>
    </location>
</feature>
<evidence type="ECO:0000256" key="9">
    <source>
        <dbReference type="ARBA" id="ARBA00022989"/>
    </source>
</evidence>
<comment type="similarity">
    <text evidence="12">Belongs to the cytochrome b561 family.</text>
</comment>
<keyword evidence="3" id="KW-0813">Transport</keyword>
<dbReference type="GO" id="GO:0046872">
    <property type="term" value="F:metal ion binding"/>
    <property type="evidence" value="ECO:0007669"/>
    <property type="project" value="UniProtKB-KW"/>
</dbReference>
<evidence type="ECO:0000313" key="15">
    <source>
        <dbReference type="EMBL" id="MDR6101504.1"/>
    </source>
</evidence>
<keyword evidence="10" id="KW-0408">Iron</keyword>
<keyword evidence="11 13" id="KW-0472">Membrane</keyword>
<feature type="domain" description="Cytochrome b561 bacterial/Ni-hydrogenase" evidence="14">
    <location>
        <begin position="34"/>
        <end position="199"/>
    </location>
</feature>
<comment type="cofactor">
    <cofactor evidence="1">
        <name>heme b</name>
        <dbReference type="ChEBI" id="CHEBI:60344"/>
    </cofactor>
</comment>
<keyword evidence="5" id="KW-0349">Heme</keyword>
<dbReference type="GO" id="GO:0022904">
    <property type="term" value="P:respiratory electron transport chain"/>
    <property type="evidence" value="ECO:0007669"/>
    <property type="project" value="InterPro"/>
</dbReference>
<sequence>MPKTILRFVRCGMMMLNPGGVMRMSDRPLPDIPRYSTASRLLHWIVAILVFLTWPLGLMIGFVKDEVKLDFYLVHESLGFLILWVMLLRVGVRLYRRAPPIEGPVLERIAAHAVHGLLYLFLIIMPVSGFLATNAYGFPLQWFGVVPVWSPIGKSPEIAPVFSAIHEWSAWIILALFALHMLAVIFHHLIRRDATLYRIL</sequence>
<evidence type="ECO:0000256" key="11">
    <source>
        <dbReference type="ARBA" id="ARBA00023136"/>
    </source>
</evidence>
<dbReference type="GO" id="GO:0005886">
    <property type="term" value="C:plasma membrane"/>
    <property type="evidence" value="ECO:0007669"/>
    <property type="project" value="UniProtKB-SubCell"/>
</dbReference>
<dbReference type="InterPro" id="IPR011577">
    <property type="entry name" value="Cyt_b561_bac/Ni-Hgenase"/>
</dbReference>
<accession>A0AAJ2B985</accession>
<dbReference type="Gene3D" id="1.20.950.20">
    <property type="entry name" value="Transmembrane di-heme cytochromes, Chain C"/>
    <property type="match status" value="1"/>
</dbReference>
<comment type="caution">
    <text evidence="15">The sequence shown here is derived from an EMBL/GenBank/DDBJ whole genome shotgun (WGS) entry which is preliminary data.</text>
</comment>
<keyword evidence="9 13" id="KW-1133">Transmembrane helix</keyword>
<evidence type="ECO:0000256" key="12">
    <source>
        <dbReference type="ARBA" id="ARBA00037975"/>
    </source>
</evidence>
<evidence type="ECO:0000256" key="7">
    <source>
        <dbReference type="ARBA" id="ARBA00022723"/>
    </source>
</evidence>
<evidence type="ECO:0000256" key="3">
    <source>
        <dbReference type="ARBA" id="ARBA00022448"/>
    </source>
</evidence>
<feature type="transmembrane region" description="Helical" evidence="13">
    <location>
        <begin position="168"/>
        <end position="190"/>
    </location>
</feature>
<keyword evidence="8" id="KW-0249">Electron transport</keyword>
<dbReference type="EMBL" id="JAVIZC010000001">
    <property type="protein sequence ID" value="MDR6101504.1"/>
    <property type="molecule type" value="Genomic_DNA"/>
</dbReference>